<protein>
    <submittedName>
        <fullName evidence="1">Uncharacterized protein</fullName>
    </submittedName>
</protein>
<dbReference type="Proteomes" id="UP000265520">
    <property type="component" value="Unassembled WGS sequence"/>
</dbReference>
<evidence type="ECO:0000313" key="2">
    <source>
        <dbReference type="Proteomes" id="UP000265520"/>
    </source>
</evidence>
<accession>A0A392TFZ5</accession>
<comment type="caution">
    <text evidence="1">The sequence shown here is derived from an EMBL/GenBank/DDBJ whole genome shotgun (WGS) entry which is preliminary data.</text>
</comment>
<evidence type="ECO:0000313" key="1">
    <source>
        <dbReference type="EMBL" id="MCI60079.1"/>
    </source>
</evidence>
<reference evidence="1 2" key="1">
    <citation type="journal article" date="2018" name="Front. Plant Sci.">
        <title>Red Clover (Trifolium pratense) and Zigzag Clover (T. medium) - A Picture of Genomic Similarities and Differences.</title>
        <authorList>
            <person name="Dluhosova J."/>
            <person name="Istvanek J."/>
            <person name="Nedelnik J."/>
            <person name="Repkova J."/>
        </authorList>
    </citation>
    <scope>NUCLEOTIDE SEQUENCE [LARGE SCALE GENOMIC DNA]</scope>
    <source>
        <strain evidence="2">cv. 10/8</strain>
        <tissue evidence="1">Leaf</tissue>
    </source>
</reference>
<proteinExistence type="predicted"/>
<organism evidence="1 2">
    <name type="scientific">Trifolium medium</name>
    <dbReference type="NCBI Taxonomy" id="97028"/>
    <lineage>
        <taxon>Eukaryota</taxon>
        <taxon>Viridiplantae</taxon>
        <taxon>Streptophyta</taxon>
        <taxon>Embryophyta</taxon>
        <taxon>Tracheophyta</taxon>
        <taxon>Spermatophyta</taxon>
        <taxon>Magnoliopsida</taxon>
        <taxon>eudicotyledons</taxon>
        <taxon>Gunneridae</taxon>
        <taxon>Pentapetalae</taxon>
        <taxon>rosids</taxon>
        <taxon>fabids</taxon>
        <taxon>Fabales</taxon>
        <taxon>Fabaceae</taxon>
        <taxon>Papilionoideae</taxon>
        <taxon>50 kb inversion clade</taxon>
        <taxon>NPAAA clade</taxon>
        <taxon>Hologalegina</taxon>
        <taxon>IRL clade</taxon>
        <taxon>Trifolieae</taxon>
        <taxon>Trifolium</taxon>
    </lineage>
</organism>
<dbReference type="EMBL" id="LXQA010574931">
    <property type="protein sequence ID" value="MCI60079.1"/>
    <property type="molecule type" value="Genomic_DNA"/>
</dbReference>
<keyword evidence="2" id="KW-1185">Reference proteome</keyword>
<sequence length="24" mass="2718">MSSVDLDDMILDYSASWALLDNWG</sequence>
<dbReference type="AlphaFoldDB" id="A0A392TFZ5"/>
<feature type="non-terminal residue" evidence="1">
    <location>
        <position position="24"/>
    </location>
</feature>
<name>A0A392TFZ5_9FABA</name>